<feature type="transmembrane region" description="Helical" evidence="7">
    <location>
        <begin position="749"/>
        <end position="770"/>
    </location>
</feature>
<dbReference type="InterPro" id="IPR042267">
    <property type="entry name" value="VTC_sf"/>
</dbReference>
<evidence type="ECO:0000313" key="10">
    <source>
        <dbReference type="Proteomes" id="UP000326924"/>
    </source>
</evidence>
<evidence type="ECO:0000256" key="5">
    <source>
        <dbReference type="ARBA" id="ARBA00023136"/>
    </source>
</evidence>
<feature type="region of interest" description="Disordered" evidence="6">
    <location>
        <begin position="546"/>
        <end position="586"/>
    </location>
</feature>
<dbReference type="CDD" id="cd14474">
    <property type="entry name" value="SPX_YDR089W"/>
    <property type="match status" value="1"/>
</dbReference>
<dbReference type="OrthoDB" id="5588846at2759"/>
<keyword evidence="3 7" id="KW-0812">Transmembrane</keyword>
<dbReference type="PANTHER" id="PTHR46140">
    <property type="entry name" value="VACUOLAR TRANSPORTER CHAPERONE 1-RELATED"/>
    <property type="match status" value="1"/>
</dbReference>
<feature type="compositionally biased region" description="Polar residues" evidence="6">
    <location>
        <begin position="549"/>
        <end position="568"/>
    </location>
</feature>
<dbReference type="GO" id="GO:0006799">
    <property type="term" value="P:polyphosphate biosynthetic process"/>
    <property type="evidence" value="ECO:0007669"/>
    <property type="project" value="UniProtKB-ARBA"/>
</dbReference>
<feature type="region of interest" description="Disordered" evidence="6">
    <location>
        <begin position="654"/>
        <end position="684"/>
    </location>
</feature>
<dbReference type="InterPro" id="IPR051572">
    <property type="entry name" value="VTC_Complex_Subunit"/>
</dbReference>
<evidence type="ECO:0000256" key="3">
    <source>
        <dbReference type="ARBA" id="ARBA00022692"/>
    </source>
</evidence>
<reference evidence="9 10" key="1">
    <citation type="submission" date="2019-09" db="EMBL/GenBank/DDBJ databases">
        <title>Draft genome of the ectomycorrhizal ascomycete Sphaerosporella brunnea.</title>
        <authorList>
            <consortium name="DOE Joint Genome Institute"/>
            <person name="Benucci G.M."/>
            <person name="Marozzi G."/>
            <person name="Antonielli L."/>
            <person name="Sanchez S."/>
            <person name="Marco P."/>
            <person name="Wang X."/>
            <person name="Falini L.B."/>
            <person name="Barry K."/>
            <person name="Haridas S."/>
            <person name="Lipzen A."/>
            <person name="Labutti K."/>
            <person name="Grigoriev I.V."/>
            <person name="Murat C."/>
            <person name="Martin F."/>
            <person name="Albertini E."/>
            <person name="Donnini D."/>
            <person name="Bonito G."/>
        </authorList>
    </citation>
    <scope>NUCLEOTIDE SEQUENCE [LARGE SCALE GENOMIC DNA]</scope>
    <source>
        <strain evidence="9 10">Sb_GMNB300</strain>
    </source>
</reference>
<dbReference type="InterPro" id="IPR018966">
    <property type="entry name" value="VTC_domain"/>
</dbReference>
<comment type="caution">
    <text evidence="9">The sequence shown here is derived from an EMBL/GenBank/DDBJ whole genome shotgun (WGS) entry which is preliminary data.</text>
</comment>
<dbReference type="GO" id="GO:0007034">
    <property type="term" value="P:vacuolar transport"/>
    <property type="evidence" value="ECO:0007669"/>
    <property type="project" value="TreeGrafter"/>
</dbReference>
<proteinExistence type="predicted"/>
<evidence type="ECO:0000256" key="1">
    <source>
        <dbReference type="ARBA" id="ARBA00004128"/>
    </source>
</evidence>
<evidence type="ECO:0000313" key="9">
    <source>
        <dbReference type="EMBL" id="KAA8903162.1"/>
    </source>
</evidence>
<keyword evidence="4 7" id="KW-1133">Transmembrane helix</keyword>
<dbReference type="PROSITE" id="PS51382">
    <property type="entry name" value="SPX"/>
    <property type="match status" value="1"/>
</dbReference>
<dbReference type="InParanoid" id="A0A5J5EU49"/>
<evidence type="ECO:0000256" key="7">
    <source>
        <dbReference type="SAM" id="Phobius"/>
    </source>
</evidence>
<protein>
    <recommendedName>
        <fullName evidence="8">SPX domain-containing protein</fullName>
    </recommendedName>
</protein>
<feature type="transmembrane region" description="Helical" evidence="7">
    <location>
        <begin position="782"/>
        <end position="801"/>
    </location>
</feature>
<evidence type="ECO:0000256" key="6">
    <source>
        <dbReference type="SAM" id="MobiDB-lite"/>
    </source>
</evidence>
<evidence type="ECO:0000256" key="4">
    <source>
        <dbReference type="ARBA" id="ARBA00022989"/>
    </source>
</evidence>
<dbReference type="InterPro" id="IPR004331">
    <property type="entry name" value="SPX_dom"/>
</dbReference>
<dbReference type="Gene3D" id="3.20.100.30">
    <property type="entry name" value="VTC, catalytic tunnel domain"/>
    <property type="match status" value="1"/>
</dbReference>
<keyword evidence="2" id="KW-0926">Vacuole</keyword>
<accession>A0A5J5EU49</accession>
<keyword evidence="5 7" id="KW-0472">Membrane</keyword>
<evidence type="ECO:0000259" key="8">
    <source>
        <dbReference type="PROSITE" id="PS51382"/>
    </source>
</evidence>
<dbReference type="Proteomes" id="UP000326924">
    <property type="component" value="Unassembled WGS sequence"/>
</dbReference>
<comment type="subcellular location">
    <subcellularLocation>
        <location evidence="1">Vacuole membrane</location>
        <topology evidence="1">Multi-pass membrane protein</topology>
    </subcellularLocation>
</comment>
<dbReference type="GO" id="GO:0016237">
    <property type="term" value="P:microautophagy"/>
    <property type="evidence" value="ECO:0007669"/>
    <property type="project" value="TreeGrafter"/>
</dbReference>
<sequence length="810" mass="90399">MKYGDTLALRSVQEWLPYNVDYTEIKNLIKEYTTKRPPVTTSDQHTEFEDELFEVFMDQLGRIDLFVKSKAGEIDRRIVGCGRQITELGNNRKRRKAHIANRYAKIEQEVIRVGHDIQSLSRFVNVQRTAFHKLLKKYRKWTGSACLPDRVRIILESPTAFHRHNFDQNVIEVSELLTAVRDGINTLSDDVFSAPSRQNLHNDRTHAATNGTARQDHTRSRLDLDLAFATSQITNHGGCAVFWVHNEHIIELQVFLLRHLTLQASSPTTSVAATPLASRRNSEASFAVKGDSVGCVILDDLNTFSNIQNTTTIDEVTKSAMRTAGRIQWCSSDAEAAVVVSDHSGTILEDLRPIEIVEVKTKKKQIEALLDPKSAIPSLREVESMQQRRDMEKIRAWLKSHPGVTPLAKIFSHRNRFSGRVAGGEAWAFVDRDIKMVSYSGERGGLTTDDEGSEAAKVIEFPHAVVSVQWDGKQTPAFIHELTHSHFVESVPGFSIEIHAIAVLYEPKDMLPPVWLPALSKDIRKTPTQRPAHSRRSSSHIFFSNASSKNSSVTTGDSGRQYQSTPGTSDVGVLENSRKKRKRRAAREIKSISNARYWNEFDDDEEHEEPYTVLIRPSSSYSYDDPTEQSLTAYMLSSLTRVFSLIRNGFRRDKGKKRSEQSPLLGGISSGLDTDSEPDYDGASESGIRNYNTFGIMPSRRTVYDAGHMALLTISFLMLMVSGALAVGESLSGHKRGHKHIGKLLVVDLSVLVGVLICLTTGVLGLTIFLVGARRVSWPHRLSVLSTFAAVCVGCGVILTMTSRDIMGEA</sequence>
<dbReference type="GO" id="GO:0033254">
    <property type="term" value="C:vacuolar transporter chaperone complex"/>
    <property type="evidence" value="ECO:0007669"/>
    <property type="project" value="TreeGrafter"/>
</dbReference>
<feature type="domain" description="SPX" evidence="8">
    <location>
        <begin position="1"/>
        <end position="152"/>
    </location>
</feature>
<dbReference type="EMBL" id="VXIS01000121">
    <property type="protein sequence ID" value="KAA8903162.1"/>
    <property type="molecule type" value="Genomic_DNA"/>
</dbReference>
<feature type="transmembrane region" description="Helical" evidence="7">
    <location>
        <begin position="706"/>
        <end position="728"/>
    </location>
</feature>
<organism evidence="9 10">
    <name type="scientific">Sphaerosporella brunnea</name>
    <dbReference type="NCBI Taxonomy" id="1250544"/>
    <lineage>
        <taxon>Eukaryota</taxon>
        <taxon>Fungi</taxon>
        <taxon>Dikarya</taxon>
        <taxon>Ascomycota</taxon>
        <taxon>Pezizomycotina</taxon>
        <taxon>Pezizomycetes</taxon>
        <taxon>Pezizales</taxon>
        <taxon>Pyronemataceae</taxon>
        <taxon>Sphaerosporella</taxon>
    </lineage>
</organism>
<dbReference type="GO" id="GO:0000329">
    <property type="term" value="C:fungal-type vacuole membrane"/>
    <property type="evidence" value="ECO:0007669"/>
    <property type="project" value="TreeGrafter"/>
</dbReference>
<name>A0A5J5EU49_9PEZI</name>
<dbReference type="AlphaFoldDB" id="A0A5J5EU49"/>
<dbReference type="Pfam" id="PF09359">
    <property type="entry name" value="VTC"/>
    <property type="match status" value="1"/>
</dbReference>
<keyword evidence="10" id="KW-1185">Reference proteome</keyword>
<gene>
    <name evidence="9" type="ORF">FN846DRAFT_65070</name>
</gene>
<evidence type="ECO:0000256" key="2">
    <source>
        <dbReference type="ARBA" id="ARBA00022554"/>
    </source>
</evidence>
<dbReference type="GO" id="GO:0042144">
    <property type="term" value="P:vacuole fusion, non-autophagic"/>
    <property type="evidence" value="ECO:0007669"/>
    <property type="project" value="TreeGrafter"/>
</dbReference>
<dbReference type="PANTHER" id="PTHR46140:SF1">
    <property type="entry name" value="VACUOLAR TRANSPORTER CHAPERONE COMPLEX SUBUNIT 4-RELATED"/>
    <property type="match status" value="1"/>
</dbReference>